<evidence type="ECO:0000313" key="2">
    <source>
        <dbReference type="Proteomes" id="UP000798662"/>
    </source>
</evidence>
<evidence type="ECO:0000313" key="1">
    <source>
        <dbReference type="EMBL" id="KAK1866481.1"/>
    </source>
</evidence>
<accession>A0ACC3C9Q7</accession>
<keyword evidence="2" id="KW-1185">Reference proteome</keyword>
<comment type="caution">
    <text evidence="1">The sequence shown here is derived from an EMBL/GenBank/DDBJ whole genome shotgun (WGS) entry which is preliminary data.</text>
</comment>
<reference evidence="1" key="1">
    <citation type="submission" date="2019-11" db="EMBL/GenBank/DDBJ databases">
        <title>Nori genome reveals adaptations in red seaweeds to the harsh intertidal environment.</title>
        <authorList>
            <person name="Wang D."/>
            <person name="Mao Y."/>
        </authorList>
    </citation>
    <scope>NUCLEOTIDE SEQUENCE</scope>
    <source>
        <tissue evidence="1">Gametophyte</tissue>
    </source>
</reference>
<dbReference type="EMBL" id="CM020619">
    <property type="protein sequence ID" value="KAK1866481.1"/>
    <property type="molecule type" value="Genomic_DNA"/>
</dbReference>
<organism evidence="1 2">
    <name type="scientific">Pyropia yezoensis</name>
    <name type="common">Susabi-nori</name>
    <name type="synonym">Porphyra yezoensis</name>
    <dbReference type="NCBI Taxonomy" id="2788"/>
    <lineage>
        <taxon>Eukaryota</taxon>
        <taxon>Rhodophyta</taxon>
        <taxon>Bangiophyceae</taxon>
        <taxon>Bangiales</taxon>
        <taxon>Bangiaceae</taxon>
        <taxon>Pyropia</taxon>
    </lineage>
</organism>
<protein>
    <submittedName>
        <fullName evidence="1">Uncharacterized protein</fullName>
    </submittedName>
</protein>
<dbReference type="Proteomes" id="UP000798662">
    <property type="component" value="Chromosome 2"/>
</dbReference>
<name>A0ACC3C9Q7_PYRYE</name>
<proteinExistence type="predicted"/>
<sequence length="829" mass="90614">MSAQRKRRKRHAAVLHGYTGDRAGAGEPPVVRRRLGVRQAARVAAAGAASSATRDVSRCGTSARATRAGAQAAGQRSIDPPWPLEDILRGMGELRSDAWRAPPDWGVVLPAFPSFPDAVVDRPVLRRAVVHALRSCMPTDGRGNNRIPVVALPASSGTGKTFFLQDVARHGDSHFAECGLGPDLAAWASSVVIFAINFNSDFVVTDTEVELIKSGLLELRHLTALRLVFLELANLSMPGPVFEKVLTKLEVELRAKRCTGNHIYAEARALLQCRGKRGSPNAPVVLLVDEVSKVTTQREGDDLAKWMVTKNKSDSLRDTHGAITSNLLNAANALTDKVGGVTFASSLGYITMSQAVTLSGRRVLPVDNLFCANPEQLSCIIYKGLSSLASQGFMITRDAEESKALCALHMSIRMDLYVARATDAHLQPGANSRLQLQAFAEGLSYLSGGHMRTAVDLAIWLTQAGDLVGPDVPHVSIKMLVERLQWSASSTLADLTWNLADAEDIDNALSVVLLDLQVSGLEQVFSVTRRAASPLSSSKIPSVWDEARYHSVVLGSGKVFRPRLTPLGLHQVWHSMGAKGCMLYAPLSALLRQEGSSADQRWEQAGCDLEWLQSCCRHFQKPRYKDIRVSTLLNAPMSAYAGQGPLIRNVRVDASHARTGCTRSDLNLLLSQAKRRGDGILLDQVHRLRHNAVGLDAVWFYRVVGGPGTDALVGRLIMIGVQFKFSHATRSGVHPGGVYRDWDNLRKLLGKHYDDWVGRFIYLNYADRNVSSFPNGLTIRAHGRAIPKHCAEHSVIRGRKQLDTCVGSTAYHFIRSMHWLYQCNVTGPV</sequence>
<gene>
    <name evidence="1" type="ORF">I4F81_008999</name>
</gene>